<feature type="modified residue" description="4-aspartylphosphate" evidence="6">
    <location>
        <position position="55"/>
    </location>
</feature>
<dbReference type="InterPro" id="IPR001789">
    <property type="entry name" value="Sig_transdc_resp-reg_receiver"/>
</dbReference>
<accession>A0ABY6IYB0</accession>
<dbReference type="PROSITE" id="PS00676">
    <property type="entry name" value="SIGMA54_INTERACT_2"/>
    <property type="match status" value="1"/>
</dbReference>
<dbReference type="InterPro" id="IPR058031">
    <property type="entry name" value="AAA_lid_NorR"/>
</dbReference>
<dbReference type="PROSITE" id="PS50045">
    <property type="entry name" value="SIGMA54_INTERACT_4"/>
    <property type="match status" value="1"/>
</dbReference>
<reference evidence="9" key="1">
    <citation type="submission" date="2022-10" db="EMBL/GenBank/DDBJ databases">
        <title>Chitinophaga sp. nov., isolated from soil.</title>
        <authorList>
            <person name="Jeon C.O."/>
        </authorList>
    </citation>
    <scope>NUCLEOTIDE SEQUENCE</scope>
    <source>
        <strain evidence="9">R8</strain>
    </source>
</reference>
<dbReference type="InterPro" id="IPR027417">
    <property type="entry name" value="P-loop_NTPase"/>
</dbReference>
<keyword evidence="10" id="KW-1185">Reference proteome</keyword>
<dbReference type="PROSITE" id="PS50110">
    <property type="entry name" value="RESPONSE_REGULATORY"/>
    <property type="match status" value="1"/>
</dbReference>
<gene>
    <name evidence="9" type="ORF">MKQ68_15010</name>
</gene>
<dbReference type="Pfam" id="PF00072">
    <property type="entry name" value="Response_reg"/>
    <property type="match status" value="1"/>
</dbReference>
<evidence type="ECO:0000259" key="7">
    <source>
        <dbReference type="PROSITE" id="PS50045"/>
    </source>
</evidence>
<dbReference type="SMART" id="SM00448">
    <property type="entry name" value="REC"/>
    <property type="match status" value="1"/>
</dbReference>
<dbReference type="RefSeq" id="WP_264279836.1">
    <property type="nucleotide sequence ID" value="NZ_CP107006.1"/>
</dbReference>
<sequence length="383" mass="42391">MNTSNILIVEDELIVARDLQLTLEKAGYHVCGIARSVVKAEELAAQHQPELVLLDIHLAGRETGIDLAHRLREQRIAFIFISANSGADLLAAAKATQPYGFLVKPFRERDVLVSIEIALYLHQQKVALRPQQAGNCFDGIVGSHPLLLQVFEDVKLVAALDTSVLITGESGTGKEQIAACIHRLSPRRDKALVKVNCAALPESLINSELFGHEKGAFTGATEKHAGKFEQAHGGTLFLDEIGEMSTDLQCRLLRALQEKEIEKLGGKAPVKIDTRIVAATNRDLEKEVAAGRFRVDLYYRLHIFPIHLPPLRERKEDIPELVQHFLMRFAERTGRPVVTIAPAALSQLVAYDWPGNVRELEHVIERSIIMAKGGIVTEVLMGR</sequence>
<dbReference type="InterPro" id="IPR011006">
    <property type="entry name" value="CheY-like_superfamily"/>
</dbReference>
<keyword evidence="4" id="KW-0238">DNA-binding</keyword>
<dbReference type="InterPro" id="IPR025662">
    <property type="entry name" value="Sigma_54_int_dom_ATP-bd_1"/>
</dbReference>
<organism evidence="9 10">
    <name type="scientific">Chitinophaga horti</name>
    <dbReference type="NCBI Taxonomy" id="2920382"/>
    <lineage>
        <taxon>Bacteria</taxon>
        <taxon>Pseudomonadati</taxon>
        <taxon>Bacteroidota</taxon>
        <taxon>Chitinophagia</taxon>
        <taxon>Chitinophagales</taxon>
        <taxon>Chitinophagaceae</taxon>
        <taxon>Chitinophaga</taxon>
    </lineage>
</organism>
<dbReference type="InterPro" id="IPR003593">
    <property type="entry name" value="AAA+_ATPase"/>
</dbReference>
<evidence type="ECO:0000256" key="5">
    <source>
        <dbReference type="ARBA" id="ARBA00023163"/>
    </source>
</evidence>
<keyword evidence="5" id="KW-0804">Transcription</keyword>
<keyword evidence="6" id="KW-0597">Phosphoprotein</keyword>
<name>A0ABY6IYB0_9BACT</name>
<keyword evidence="3" id="KW-0805">Transcription regulation</keyword>
<keyword evidence="2" id="KW-0067">ATP-binding</keyword>
<dbReference type="PROSITE" id="PS00688">
    <property type="entry name" value="SIGMA54_INTERACT_3"/>
    <property type="match status" value="1"/>
</dbReference>
<proteinExistence type="predicted"/>
<dbReference type="Gene3D" id="1.10.8.60">
    <property type="match status" value="1"/>
</dbReference>
<dbReference type="Proteomes" id="UP001162741">
    <property type="component" value="Chromosome"/>
</dbReference>
<dbReference type="CDD" id="cd17534">
    <property type="entry name" value="REC_DC-like"/>
    <property type="match status" value="1"/>
</dbReference>
<evidence type="ECO:0000313" key="10">
    <source>
        <dbReference type="Proteomes" id="UP001162741"/>
    </source>
</evidence>
<feature type="domain" description="Response regulatory" evidence="8">
    <location>
        <begin position="5"/>
        <end position="119"/>
    </location>
</feature>
<keyword evidence="1" id="KW-0547">Nucleotide-binding</keyword>
<dbReference type="CDD" id="cd00009">
    <property type="entry name" value="AAA"/>
    <property type="match status" value="1"/>
</dbReference>
<dbReference type="InterPro" id="IPR025944">
    <property type="entry name" value="Sigma_54_int_dom_CS"/>
</dbReference>
<evidence type="ECO:0000256" key="4">
    <source>
        <dbReference type="ARBA" id="ARBA00023125"/>
    </source>
</evidence>
<dbReference type="SMART" id="SM00382">
    <property type="entry name" value="AAA"/>
    <property type="match status" value="1"/>
</dbReference>
<dbReference type="PANTHER" id="PTHR32071">
    <property type="entry name" value="TRANSCRIPTIONAL REGULATORY PROTEIN"/>
    <property type="match status" value="1"/>
</dbReference>
<evidence type="ECO:0000313" key="9">
    <source>
        <dbReference type="EMBL" id="UYQ91402.1"/>
    </source>
</evidence>
<evidence type="ECO:0000259" key="8">
    <source>
        <dbReference type="PROSITE" id="PS50110"/>
    </source>
</evidence>
<feature type="domain" description="Sigma-54 factor interaction" evidence="7">
    <location>
        <begin position="140"/>
        <end position="369"/>
    </location>
</feature>
<dbReference type="SUPFAM" id="SSF52172">
    <property type="entry name" value="CheY-like"/>
    <property type="match status" value="1"/>
</dbReference>
<evidence type="ECO:0000256" key="2">
    <source>
        <dbReference type="ARBA" id="ARBA00022840"/>
    </source>
</evidence>
<dbReference type="InterPro" id="IPR002078">
    <property type="entry name" value="Sigma_54_int"/>
</dbReference>
<dbReference type="SUPFAM" id="SSF52540">
    <property type="entry name" value="P-loop containing nucleoside triphosphate hydrolases"/>
    <property type="match status" value="1"/>
</dbReference>
<protein>
    <submittedName>
        <fullName evidence="9">Sigma-54 dependent transcriptional regulator</fullName>
    </submittedName>
</protein>
<dbReference type="InterPro" id="IPR025943">
    <property type="entry name" value="Sigma_54_int_dom_ATP-bd_2"/>
</dbReference>
<dbReference type="Gene3D" id="3.40.50.2300">
    <property type="match status" value="1"/>
</dbReference>
<dbReference type="EMBL" id="CP107006">
    <property type="protein sequence ID" value="UYQ91402.1"/>
    <property type="molecule type" value="Genomic_DNA"/>
</dbReference>
<evidence type="ECO:0000256" key="1">
    <source>
        <dbReference type="ARBA" id="ARBA00022741"/>
    </source>
</evidence>
<dbReference type="Gene3D" id="3.40.50.300">
    <property type="entry name" value="P-loop containing nucleotide triphosphate hydrolases"/>
    <property type="match status" value="1"/>
</dbReference>
<evidence type="ECO:0000256" key="6">
    <source>
        <dbReference type="PROSITE-ProRule" id="PRU00169"/>
    </source>
</evidence>
<evidence type="ECO:0000256" key="3">
    <source>
        <dbReference type="ARBA" id="ARBA00023015"/>
    </source>
</evidence>
<dbReference type="Pfam" id="PF00158">
    <property type="entry name" value="Sigma54_activat"/>
    <property type="match status" value="1"/>
</dbReference>
<dbReference type="Pfam" id="PF25601">
    <property type="entry name" value="AAA_lid_14"/>
    <property type="match status" value="1"/>
</dbReference>
<dbReference type="PROSITE" id="PS00675">
    <property type="entry name" value="SIGMA54_INTERACT_1"/>
    <property type="match status" value="1"/>
</dbReference>